<dbReference type="InterPro" id="IPR027417">
    <property type="entry name" value="P-loop_NTPase"/>
</dbReference>
<evidence type="ECO:0000313" key="7">
    <source>
        <dbReference type="Proteomes" id="UP001046870"/>
    </source>
</evidence>
<evidence type="ECO:0000256" key="1">
    <source>
        <dbReference type="ARBA" id="ARBA00008535"/>
    </source>
</evidence>
<feature type="compositionally biased region" description="Polar residues" evidence="4">
    <location>
        <begin position="25"/>
        <end position="34"/>
    </location>
</feature>
<feature type="compositionally biased region" description="Basic and acidic residues" evidence="4">
    <location>
        <begin position="202"/>
        <end position="211"/>
    </location>
</feature>
<keyword evidence="2" id="KW-0547">Nucleotide-binding</keyword>
<evidence type="ECO:0000256" key="4">
    <source>
        <dbReference type="SAM" id="MobiDB-lite"/>
    </source>
</evidence>
<reference evidence="6" key="1">
    <citation type="submission" date="2021-01" db="EMBL/GenBank/DDBJ databases">
        <authorList>
            <person name="Zahm M."/>
            <person name="Roques C."/>
            <person name="Cabau C."/>
            <person name="Klopp C."/>
            <person name="Donnadieu C."/>
            <person name="Jouanno E."/>
            <person name="Lampietro C."/>
            <person name="Louis A."/>
            <person name="Herpin A."/>
            <person name="Echchiki A."/>
            <person name="Berthelot C."/>
            <person name="Parey E."/>
            <person name="Roest-Crollius H."/>
            <person name="Braasch I."/>
            <person name="Postlethwait J."/>
            <person name="Bobe J."/>
            <person name="Montfort J."/>
            <person name="Bouchez O."/>
            <person name="Begum T."/>
            <person name="Mejri S."/>
            <person name="Adams A."/>
            <person name="Chen W.-J."/>
            <person name="Guiguen Y."/>
        </authorList>
    </citation>
    <scope>NUCLEOTIDE SEQUENCE</scope>
    <source>
        <strain evidence="6">YG-15Mar2019-1</strain>
        <tissue evidence="6">Brain</tissue>
    </source>
</reference>
<dbReference type="InterPro" id="IPR006703">
    <property type="entry name" value="G_AIG1"/>
</dbReference>
<dbReference type="PANTHER" id="PTHR10903:SF170">
    <property type="entry name" value="GTPASE IMAP FAMILY MEMBER 7"/>
    <property type="match status" value="1"/>
</dbReference>
<accession>A0A9D3SY09</accession>
<protein>
    <recommendedName>
        <fullName evidence="5">AIG1-type G domain-containing protein</fullName>
    </recommendedName>
</protein>
<dbReference type="Pfam" id="PF04548">
    <property type="entry name" value="AIG1"/>
    <property type="match status" value="1"/>
</dbReference>
<proteinExistence type="inferred from homology"/>
<dbReference type="InterPro" id="IPR045058">
    <property type="entry name" value="GIMA/IAN/Toc"/>
</dbReference>
<gene>
    <name evidence="6" type="ORF">MATL_G00217140</name>
</gene>
<dbReference type="AlphaFoldDB" id="A0A9D3SY09"/>
<feature type="region of interest" description="Disordered" evidence="4">
    <location>
        <begin position="197"/>
        <end position="219"/>
    </location>
</feature>
<dbReference type="GO" id="GO:0005525">
    <property type="term" value="F:GTP binding"/>
    <property type="evidence" value="ECO:0007669"/>
    <property type="project" value="UniProtKB-KW"/>
</dbReference>
<keyword evidence="7" id="KW-1185">Reference proteome</keyword>
<organism evidence="6 7">
    <name type="scientific">Megalops atlanticus</name>
    <name type="common">Tarpon</name>
    <name type="synonym">Clupea gigantea</name>
    <dbReference type="NCBI Taxonomy" id="7932"/>
    <lineage>
        <taxon>Eukaryota</taxon>
        <taxon>Metazoa</taxon>
        <taxon>Chordata</taxon>
        <taxon>Craniata</taxon>
        <taxon>Vertebrata</taxon>
        <taxon>Euteleostomi</taxon>
        <taxon>Actinopterygii</taxon>
        <taxon>Neopterygii</taxon>
        <taxon>Teleostei</taxon>
        <taxon>Elopiformes</taxon>
        <taxon>Megalopidae</taxon>
        <taxon>Megalops</taxon>
    </lineage>
</organism>
<evidence type="ECO:0000256" key="3">
    <source>
        <dbReference type="ARBA" id="ARBA00023134"/>
    </source>
</evidence>
<dbReference type="PROSITE" id="PS51720">
    <property type="entry name" value="G_AIG1"/>
    <property type="match status" value="1"/>
</dbReference>
<keyword evidence="3" id="KW-0342">GTP-binding</keyword>
<dbReference type="Proteomes" id="UP001046870">
    <property type="component" value="Chromosome 19"/>
</dbReference>
<feature type="domain" description="AIG1-type G" evidence="5">
    <location>
        <begin position="1"/>
        <end position="191"/>
    </location>
</feature>
<dbReference type="OrthoDB" id="8954335at2759"/>
<evidence type="ECO:0000313" key="6">
    <source>
        <dbReference type="EMBL" id="KAG7460044.1"/>
    </source>
</evidence>
<dbReference type="Gene3D" id="3.40.50.300">
    <property type="entry name" value="P-loop containing nucleotide triphosphate hydrolases"/>
    <property type="match status" value="1"/>
</dbReference>
<evidence type="ECO:0000259" key="5">
    <source>
        <dbReference type="PROSITE" id="PS51720"/>
    </source>
</evidence>
<comment type="caution">
    <text evidence="6">The sequence shown here is derived from an EMBL/GenBank/DDBJ whole genome shotgun (WGS) entry which is preliminary data.</text>
</comment>
<dbReference type="PANTHER" id="PTHR10903">
    <property type="entry name" value="GTPASE, IMAP FAMILY MEMBER-RELATED"/>
    <property type="match status" value="1"/>
</dbReference>
<sequence>MVLIGSSRAVRRGSGNILLGREDSPPNTSELSQKTARKCEVSGRCFSVIDMMGALDAELSQDMADHHTRRCASLCEEGIHAFLLAVPLGALTDEDKAGMEWLRRSFGERALAFTMMLFTYEREEEQDTIVDDLKNNTVLEQLLEKCGGRYHICNNAMNNPSEIAVLLERIDTMLSENAQMCYTWELCNIEKREEQLTPPVEHCSETDREEPLSGNLQQM</sequence>
<dbReference type="EMBL" id="JAFDVH010000019">
    <property type="protein sequence ID" value="KAG7460044.1"/>
    <property type="molecule type" value="Genomic_DNA"/>
</dbReference>
<comment type="similarity">
    <text evidence="1">Belongs to the TRAFAC class TrmE-Era-EngA-EngB-Septin-like GTPase superfamily. AIG1/Toc34/Toc159-like paraseptin GTPase family. IAN subfamily.</text>
</comment>
<evidence type="ECO:0000256" key="2">
    <source>
        <dbReference type="ARBA" id="ARBA00022741"/>
    </source>
</evidence>
<feature type="region of interest" description="Disordered" evidence="4">
    <location>
        <begin position="15"/>
        <end position="34"/>
    </location>
</feature>
<name>A0A9D3SY09_MEGAT</name>